<comment type="caution">
    <text evidence="9">The sequence shown here is derived from an EMBL/GenBank/DDBJ whole genome shotgun (WGS) entry which is preliminary data.</text>
</comment>
<evidence type="ECO:0000256" key="1">
    <source>
        <dbReference type="ARBA" id="ARBA00012417"/>
    </source>
</evidence>
<dbReference type="InterPro" id="IPR050238">
    <property type="entry name" value="DNA_Rep/Repair_Clamp_Loader"/>
</dbReference>
<evidence type="ECO:0000259" key="8">
    <source>
        <dbReference type="Pfam" id="PF09115"/>
    </source>
</evidence>
<evidence type="ECO:0000313" key="10">
    <source>
        <dbReference type="Proteomes" id="UP000216024"/>
    </source>
</evidence>
<dbReference type="Pfam" id="PF13177">
    <property type="entry name" value="DNA_pol3_delta2"/>
    <property type="match status" value="1"/>
</dbReference>
<dbReference type="RefSeq" id="WP_095134983.1">
    <property type="nucleotide sequence ID" value="NZ_NIBG01000020.1"/>
</dbReference>
<organism evidence="9 10">
    <name type="scientific">Anaeromicrobium sediminis</name>
    <dbReference type="NCBI Taxonomy" id="1478221"/>
    <lineage>
        <taxon>Bacteria</taxon>
        <taxon>Bacillati</taxon>
        <taxon>Bacillota</taxon>
        <taxon>Clostridia</taxon>
        <taxon>Peptostreptococcales</taxon>
        <taxon>Thermotaleaceae</taxon>
        <taxon>Anaeromicrobium</taxon>
    </lineage>
</organism>
<dbReference type="PANTHER" id="PTHR11669">
    <property type="entry name" value="REPLICATION FACTOR C / DNA POLYMERASE III GAMMA-TAU SUBUNIT"/>
    <property type="match status" value="1"/>
</dbReference>
<evidence type="ECO:0000256" key="5">
    <source>
        <dbReference type="ARBA" id="ARBA00022705"/>
    </source>
</evidence>
<dbReference type="Gene3D" id="3.40.50.300">
    <property type="entry name" value="P-loop containing nucleotide triphosphate hydrolases"/>
    <property type="match status" value="1"/>
</dbReference>
<dbReference type="AlphaFoldDB" id="A0A267MH16"/>
<accession>A0A267MH16</accession>
<proteinExistence type="predicted"/>
<dbReference type="InterPro" id="IPR015199">
    <property type="entry name" value="DNA_pol_III_delta_C"/>
</dbReference>
<dbReference type="Gene3D" id="1.20.272.10">
    <property type="match status" value="1"/>
</dbReference>
<dbReference type="SUPFAM" id="SSF52540">
    <property type="entry name" value="P-loop containing nucleoside triphosphate hydrolases"/>
    <property type="match status" value="1"/>
</dbReference>
<dbReference type="Pfam" id="PF09115">
    <property type="entry name" value="DNApol3-delta_C"/>
    <property type="match status" value="1"/>
</dbReference>
<feature type="domain" description="DNA polymerase III delta subunit C-terminal" evidence="8">
    <location>
        <begin position="211"/>
        <end position="323"/>
    </location>
</feature>
<dbReference type="GO" id="GO:0003677">
    <property type="term" value="F:DNA binding"/>
    <property type="evidence" value="ECO:0007669"/>
    <property type="project" value="InterPro"/>
</dbReference>
<name>A0A267MH16_9FIRM</name>
<evidence type="ECO:0000256" key="7">
    <source>
        <dbReference type="ARBA" id="ARBA00049244"/>
    </source>
</evidence>
<evidence type="ECO:0000313" key="9">
    <source>
        <dbReference type="EMBL" id="PAB58090.1"/>
    </source>
</evidence>
<keyword evidence="3" id="KW-0808">Transferase</keyword>
<evidence type="ECO:0000256" key="2">
    <source>
        <dbReference type="ARBA" id="ARBA00014363"/>
    </source>
</evidence>
<dbReference type="GO" id="GO:0006261">
    <property type="term" value="P:DNA-templated DNA replication"/>
    <property type="evidence" value="ECO:0007669"/>
    <property type="project" value="TreeGrafter"/>
</dbReference>
<dbReference type="GO" id="GO:0009360">
    <property type="term" value="C:DNA polymerase III complex"/>
    <property type="evidence" value="ECO:0007669"/>
    <property type="project" value="InterPro"/>
</dbReference>
<evidence type="ECO:0000256" key="6">
    <source>
        <dbReference type="ARBA" id="ARBA00022932"/>
    </source>
</evidence>
<dbReference type="InterPro" id="IPR027417">
    <property type="entry name" value="P-loop_NTPase"/>
</dbReference>
<comment type="catalytic activity">
    <reaction evidence="7">
        <text>DNA(n) + a 2'-deoxyribonucleoside 5'-triphosphate = DNA(n+1) + diphosphate</text>
        <dbReference type="Rhea" id="RHEA:22508"/>
        <dbReference type="Rhea" id="RHEA-COMP:17339"/>
        <dbReference type="Rhea" id="RHEA-COMP:17340"/>
        <dbReference type="ChEBI" id="CHEBI:33019"/>
        <dbReference type="ChEBI" id="CHEBI:61560"/>
        <dbReference type="ChEBI" id="CHEBI:173112"/>
        <dbReference type="EC" id="2.7.7.7"/>
    </reaction>
</comment>
<dbReference type="GO" id="GO:0003887">
    <property type="term" value="F:DNA-directed DNA polymerase activity"/>
    <property type="evidence" value="ECO:0007669"/>
    <property type="project" value="UniProtKB-KW"/>
</dbReference>
<dbReference type="PANTHER" id="PTHR11669:SF8">
    <property type="entry name" value="DNA POLYMERASE III SUBUNIT DELTA"/>
    <property type="match status" value="1"/>
</dbReference>
<keyword evidence="6" id="KW-0239">DNA-directed DNA polymerase</keyword>
<keyword evidence="5" id="KW-0235">DNA replication</keyword>
<gene>
    <name evidence="9" type="ORF">CCE28_17295</name>
</gene>
<reference evidence="9 10" key="1">
    <citation type="submission" date="2017-06" db="EMBL/GenBank/DDBJ databases">
        <title>Draft genome sequence of anaerobic fermentative bacterium Anaeromicrobium sediminis DY2726D isolated from West Pacific Ocean sediments.</title>
        <authorList>
            <person name="Zeng X."/>
        </authorList>
    </citation>
    <scope>NUCLEOTIDE SEQUENCE [LARGE SCALE GENOMIC DNA]</scope>
    <source>
        <strain evidence="9 10">DY2726D</strain>
    </source>
</reference>
<evidence type="ECO:0000256" key="4">
    <source>
        <dbReference type="ARBA" id="ARBA00022695"/>
    </source>
</evidence>
<keyword evidence="4" id="KW-0548">Nucleotidyltransferase</keyword>
<dbReference type="EMBL" id="NIBG01000020">
    <property type="protein sequence ID" value="PAB58090.1"/>
    <property type="molecule type" value="Genomic_DNA"/>
</dbReference>
<protein>
    <recommendedName>
        <fullName evidence="2">DNA polymerase III subunit delta'</fullName>
        <ecNumber evidence="1">2.7.7.7</ecNumber>
    </recommendedName>
</protein>
<keyword evidence="10" id="KW-1185">Reference proteome</keyword>
<dbReference type="Proteomes" id="UP000216024">
    <property type="component" value="Unassembled WGS sequence"/>
</dbReference>
<dbReference type="EC" id="2.7.7.7" evidence="1"/>
<dbReference type="OrthoDB" id="9810148at2"/>
<dbReference type="CDD" id="cd00009">
    <property type="entry name" value="AAA"/>
    <property type="match status" value="1"/>
</dbReference>
<evidence type="ECO:0000256" key="3">
    <source>
        <dbReference type="ARBA" id="ARBA00022679"/>
    </source>
</evidence>
<sequence>MDFKSILGHERTIDKLKETIRKDKVAHGYIIDGPIGSGKKSIGKAFAKGILCDSFSGDSCNICTSCLKIESENHPDLIYIYPDGKSIKNHQIESLQQEIIRKPYESEKKIFIINDADSMTGSAQNRLLKTLEEPPAYAVIIMLSTNSNRFLPTILSRIQLLKLNRINSNLIEKFISKKYNINENEAKIYAKLSNGIVGRAIELKESEDFNIKREETIDILDKLICKDPLKFFEGIDFFNKYKDNVEEVLDMMLYWFRDLIVLKETDCNDFLINIDKVSQLQEHIYKLESSNLVEIIEKIEKSKKDLRAHVNYQLTIENMLLCIQEVQ</sequence>